<evidence type="ECO:0000313" key="2">
    <source>
        <dbReference type="EMBL" id="EGW13378.1"/>
    </source>
</evidence>
<evidence type="ECO:0000313" key="3">
    <source>
        <dbReference type="Proteomes" id="UP000001075"/>
    </source>
</evidence>
<dbReference type="Proteomes" id="UP000001075">
    <property type="component" value="Unassembled WGS sequence"/>
</dbReference>
<proteinExistence type="predicted"/>
<name>G3IMR8_CRIGR</name>
<accession>G3IMR8</accession>
<feature type="compositionally biased region" description="Basic and acidic residues" evidence="1">
    <location>
        <begin position="10"/>
        <end position="30"/>
    </location>
</feature>
<reference evidence="3" key="1">
    <citation type="journal article" date="2011" name="Nat. Biotechnol.">
        <title>The genomic sequence of the Chinese hamster ovary (CHO)-K1 cell line.</title>
        <authorList>
            <person name="Xu X."/>
            <person name="Nagarajan H."/>
            <person name="Lewis N.E."/>
            <person name="Pan S."/>
            <person name="Cai Z."/>
            <person name="Liu X."/>
            <person name="Chen W."/>
            <person name="Xie M."/>
            <person name="Wang W."/>
            <person name="Hammond S."/>
            <person name="Andersen M.R."/>
            <person name="Neff N."/>
            <person name="Passarelli B."/>
            <person name="Koh W."/>
            <person name="Fan H.C."/>
            <person name="Wang J."/>
            <person name="Gui Y."/>
            <person name="Lee K.H."/>
            <person name="Betenbaugh M.J."/>
            <person name="Quake S.R."/>
            <person name="Famili I."/>
            <person name="Palsson B.O."/>
            <person name="Wang J."/>
        </authorList>
    </citation>
    <scope>NUCLEOTIDE SEQUENCE [LARGE SCALE GENOMIC DNA]</scope>
    <source>
        <strain evidence="3">CHO K1 cell line</strain>
    </source>
</reference>
<organism evidence="2 3">
    <name type="scientific">Cricetulus griseus</name>
    <name type="common">Chinese hamster</name>
    <name type="synonym">Cricetulus barabensis griseus</name>
    <dbReference type="NCBI Taxonomy" id="10029"/>
    <lineage>
        <taxon>Eukaryota</taxon>
        <taxon>Metazoa</taxon>
        <taxon>Chordata</taxon>
        <taxon>Craniata</taxon>
        <taxon>Vertebrata</taxon>
        <taxon>Euteleostomi</taxon>
        <taxon>Mammalia</taxon>
        <taxon>Eutheria</taxon>
        <taxon>Euarchontoglires</taxon>
        <taxon>Glires</taxon>
        <taxon>Rodentia</taxon>
        <taxon>Myomorpha</taxon>
        <taxon>Muroidea</taxon>
        <taxon>Cricetidae</taxon>
        <taxon>Cricetinae</taxon>
        <taxon>Cricetulus</taxon>
    </lineage>
</organism>
<dbReference type="EMBL" id="JH005007">
    <property type="protein sequence ID" value="EGW13378.1"/>
    <property type="molecule type" value="Genomic_DNA"/>
</dbReference>
<protein>
    <submittedName>
        <fullName evidence="2">Uncharacterized protein</fullName>
    </submittedName>
</protein>
<gene>
    <name evidence="2" type="ORF">I79_025213</name>
</gene>
<sequence>MSEMVLAKPSRSESKTIIHESGKGHGKEGAIDMMRGSLGSDISMSRHHIQYEIVKEYAVSIPRPIPGHTSYVPARSSEPPRLCLLTPFQICKLIPICTSQVLAQGLMVHNP</sequence>
<dbReference type="AlphaFoldDB" id="G3IMR8"/>
<evidence type="ECO:0000256" key="1">
    <source>
        <dbReference type="SAM" id="MobiDB-lite"/>
    </source>
</evidence>
<feature type="region of interest" description="Disordered" evidence="1">
    <location>
        <begin position="1"/>
        <end position="33"/>
    </location>
</feature>
<dbReference type="InParanoid" id="G3IMR8"/>